<keyword evidence="4" id="KW-1185">Reference proteome</keyword>
<protein>
    <recommendedName>
        <fullName evidence="2">Phage-Barnase-EndoU-ColicinE5/D-RelE-like nuclease domain-containing protein</fullName>
    </recommendedName>
</protein>
<dbReference type="AlphaFoldDB" id="A0A1H7NQZ8"/>
<dbReference type="Proteomes" id="UP000198620">
    <property type="component" value="Unassembled WGS sequence"/>
</dbReference>
<name>A0A1H7NQZ8_9PROT</name>
<feature type="region of interest" description="Disordered" evidence="1">
    <location>
        <begin position="750"/>
        <end position="788"/>
    </location>
</feature>
<evidence type="ECO:0000256" key="1">
    <source>
        <dbReference type="SAM" id="MobiDB-lite"/>
    </source>
</evidence>
<feature type="compositionally biased region" description="Polar residues" evidence="1">
    <location>
        <begin position="766"/>
        <end position="786"/>
    </location>
</feature>
<dbReference type="EMBL" id="FOBH01000007">
    <property type="protein sequence ID" value="SEL25761.1"/>
    <property type="molecule type" value="Genomic_DNA"/>
</dbReference>
<gene>
    <name evidence="3" type="ORF">SAMN05216387_107102</name>
</gene>
<proteinExistence type="predicted"/>
<evidence type="ECO:0000313" key="3">
    <source>
        <dbReference type="EMBL" id="SEL25761.1"/>
    </source>
</evidence>
<dbReference type="Pfam" id="PF18809">
    <property type="entry name" value="PBECR1"/>
    <property type="match status" value="1"/>
</dbReference>
<feature type="domain" description="Phage-Barnase-EndoU-ColicinE5/D-RelE-like nuclease" evidence="2">
    <location>
        <begin position="658"/>
        <end position="750"/>
    </location>
</feature>
<evidence type="ECO:0000259" key="2">
    <source>
        <dbReference type="Pfam" id="PF18809"/>
    </source>
</evidence>
<dbReference type="InterPro" id="IPR041092">
    <property type="entry name" value="PBECR1"/>
</dbReference>
<dbReference type="OrthoDB" id="9815002at2"/>
<reference evidence="3 4" key="1">
    <citation type="submission" date="2016-10" db="EMBL/GenBank/DDBJ databases">
        <authorList>
            <person name="de Groot N.N."/>
        </authorList>
    </citation>
    <scope>NUCLEOTIDE SEQUENCE [LARGE SCALE GENOMIC DNA]</scope>
    <source>
        <strain evidence="3 4">Nv1</strain>
    </source>
</reference>
<accession>A0A1H7NQZ8</accession>
<dbReference type="RefSeq" id="WP_090828883.1">
    <property type="nucleotide sequence ID" value="NZ_FOBH01000007.1"/>
</dbReference>
<sequence>MAFTEFAGQLDDEEPGYVEFNGDLDKKEVEGGFIASAKRAAGAGIKGAGQAAADFIPGISKDNALKKYGQSVIDANPTAVNELSDIADKPLKAVTEATGNAASSMGGIVGARVLGQGITALSPFAGPAAPLVAGVGQVVSWLGPAAIAALPSFGGIRDKQILNDPKNEKDAKAIAIATMGAAAVGAIEQAFGPQQWALAAMTKEGRVKLAEKFAATTLPGAMAKGAGKGAAIEGSEELVQNPLEQLASFDNPTTKENIKDTLFGGAMGAIGGGVLGGGVPMIAGKPVTEHSDAVLKYTAARGGERAKAAAQNELDRRATQGVDPEIANAPESTSEAVDRIIATGRDKADEIRSTAPDAIQSNVLDEESDHIGDINKMVQDAPEAQSQATHGAIESLRSFVASGKAPSVNSVLDENGNRIVVAYTNDPKNHVALALTPEEQRAYDAAADKYHWTDSGAVMTEASRDMARAALPAINRVLFNVPDKPTPEPIQTLNAQLNALGEGRKPGVLLTLGEPMPHTLPPGVKAAEVPGRGTLLYRDDATLQAAMNGQMGTALGYGIDEKPAQADQVVTARDKNGTVIQDVATDGNPAVQQAAATVAGPNGSVEVRPVEEAMGERGANSRAPQSGKFGRVFTGFYRNAKDAIKKLIEHREGEAVGALHHKDVGDIDLVWGSEGTAEKNFEDGFGIAKLVAKGRSDLLKDLQSSIDAMDVKTRSKNRVILESKDHRAIVRLDWDGDQKTWLMTAYEKRSGADTTTGTTSDEGRNVTASPAPTPEISLSQETSEGNNGLRPLIESLIKRRAAAKQSGKERGLHNAIARAKEVIDGKRTDAALESKWFRVQATGMKKVDAETAELLRQIGEAVKAKESRADAQPGELAIPDQRKEMAPPQTAASAAKSVPDVTAEVRPVQDVMGGRVLSQAQKKRTA</sequence>
<dbReference type="STRING" id="1233.SAMN05216387_107102"/>
<feature type="region of interest" description="Disordered" evidence="1">
    <location>
        <begin position="863"/>
        <end position="926"/>
    </location>
</feature>
<evidence type="ECO:0000313" key="4">
    <source>
        <dbReference type="Proteomes" id="UP000198620"/>
    </source>
</evidence>
<organism evidence="3 4">
    <name type="scientific">Nitrosovibrio tenuis</name>
    <dbReference type="NCBI Taxonomy" id="1233"/>
    <lineage>
        <taxon>Bacteria</taxon>
        <taxon>Pseudomonadati</taxon>
        <taxon>Pseudomonadota</taxon>
        <taxon>Betaproteobacteria</taxon>
        <taxon>Nitrosomonadales</taxon>
        <taxon>Nitrosomonadaceae</taxon>
        <taxon>Nitrosovibrio</taxon>
    </lineage>
</organism>